<comment type="caution">
    <text evidence="6">The sequence shown here is derived from an EMBL/GenBank/DDBJ whole genome shotgun (WGS) entry which is preliminary data.</text>
</comment>
<dbReference type="GO" id="GO:0005886">
    <property type="term" value="C:plasma membrane"/>
    <property type="evidence" value="ECO:0007669"/>
    <property type="project" value="TreeGrafter"/>
</dbReference>
<feature type="domain" description="AMP-dependent synthetase/ligase" evidence="5">
    <location>
        <begin position="40"/>
        <end position="319"/>
    </location>
</feature>
<evidence type="ECO:0000313" key="7">
    <source>
        <dbReference type="Proteomes" id="UP000653383"/>
    </source>
</evidence>
<dbReference type="Pfam" id="PF00501">
    <property type="entry name" value="AMP-binding"/>
    <property type="match status" value="1"/>
</dbReference>
<dbReference type="SUPFAM" id="SSF56801">
    <property type="entry name" value="Acetyl-CoA synthetase-like"/>
    <property type="match status" value="1"/>
</dbReference>
<sequence length="501" mass="55456">QEIVSQVPLLRHIITVDGKPTTWAEFPKGVIVHTMASVQAMGAKADIGNKQPCRPVPSDIAVIMYTSGSTGIPKGVMISHCNIIAGITGMAERIPNLGEKDIYIGYLPLAHVLELSAELVCLSHGCRIGYSSPQTLADQSSKIKKGSKGDVTTLKPTLMAAVPEIMDRIYKNVMNKVNEMTSFQRNLFILAYNYKMEQISKGYTTPLCDSLIFRKVRMLLGGKIRILLCGGAPLSAATQRFMNICFCCPVGQGYGLTESAGAGTITEVWDYTTGRVGAPLVCCEVKLMNWEEGGYYNTDKPYPRGEILIGGQNVTVGYYKNEARTRKDFTVDENGQRWLHTGDIGEFHHDGCLKIIDRKKDLVKLQAGEYVSLGKVEAALKNLPLVDNICAYASSFHSYVIGFVVPNQKELAELARKKGFKGTWEEICNSPEMEKEVLKVLAEAAMAANLEKFEIPVKIRLSPDPWTPETGLVTDAFKLKRKELTAFYQMDIDRMYGRNVK</sequence>
<dbReference type="PANTHER" id="PTHR43272:SF13">
    <property type="entry name" value="FATTY ACID COA LIGASE ACSL3"/>
    <property type="match status" value="1"/>
</dbReference>
<evidence type="ECO:0000256" key="2">
    <source>
        <dbReference type="ARBA" id="ARBA00022832"/>
    </source>
</evidence>
<dbReference type="GO" id="GO:0030182">
    <property type="term" value="P:neuron differentiation"/>
    <property type="evidence" value="ECO:0007669"/>
    <property type="project" value="TreeGrafter"/>
</dbReference>
<keyword evidence="2" id="KW-0276">Fatty acid metabolism</keyword>
<dbReference type="InterPro" id="IPR042099">
    <property type="entry name" value="ANL_N_sf"/>
</dbReference>
<dbReference type="PANTHER" id="PTHR43272">
    <property type="entry name" value="LONG-CHAIN-FATTY-ACID--COA LIGASE"/>
    <property type="match status" value="1"/>
</dbReference>
<keyword evidence="3" id="KW-0443">Lipid metabolism</keyword>
<gene>
    <name evidence="6" type="primary">Acsl3</name>
    <name evidence="6" type="ORF">NICCHL_R02463</name>
</gene>
<dbReference type="InterPro" id="IPR000873">
    <property type="entry name" value="AMP-dep_synth/lig_dom"/>
</dbReference>
<dbReference type="GO" id="GO:0005811">
    <property type="term" value="C:lipid droplet"/>
    <property type="evidence" value="ECO:0007669"/>
    <property type="project" value="TreeGrafter"/>
</dbReference>
<dbReference type="Gene3D" id="3.40.50.12780">
    <property type="entry name" value="N-terminal domain of ligase-like"/>
    <property type="match status" value="1"/>
</dbReference>
<reference evidence="6" key="1">
    <citation type="submission" date="2020-02" db="EMBL/GenBank/DDBJ databases">
        <title>Bird 10,000 Genomes (B10K) Project - Family phase.</title>
        <authorList>
            <person name="Zhang G."/>
        </authorList>
    </citation>
    <scope>NUCLEOTIDE SEQUENCE</scope>
    <source>
        <strain evidence="6">B10K-DU-002-40</strain>
        <tissue evidence="6">Muscle</tissue>
    </source>
</reference>
<dbReference type="GO" id="GO:0004467">
    <property type="term" value="F:long-chain fatty acid-CoA ligase activity"/>
    <property type="evidence" value="ECO:0007669"/>
    <property type="project" value="UniProtKB-EC"/>
</dbReference>
<dbReference type="OrthoDB" id="1700726at2759"/>
<dbReference type="GO" id="GO:0005783">
    <property type="term" value="C:endoplasmic reticulum"/>
    <property type="evidence" value="ECO:0007669"/>
    <property type="project" value="TreeGrafter"/>
</dbReference>
<dbReference type="EC" id="6.2.1.3" evidence="4"/>
<dbReference type="EMBL" id="WAAE01019374">
    <property type="protein sequence ID" value="NXX33646.1"/>
    <property type="molecule type" value="Genomic_DNA"/>
</dbReference>
<dbReference type="Proteomes" id="UP000653383">
    <property type="component" value="Unassembled WGS sequence"/>
</dbReference>
<dbReference type="GO" id="GO:0035336">
    <property type="term" value="P:long-chain fatty-acyl-CoA metabolic process"/>
    <property type="evidence" value="ECO:0007669"/>
    <property type="project" value="TreeGrafter"/>
</dbReference>
<dbReference type="InterPro" id="IPR020845">
    <property type="entry name" value="AMP-binding_CS"/>
</dbReference>
<evidence type="ECO:0000256" key="4">
    <source>
        <dbReference type="ARBA" id="ARBA00026121"/>
    </source>
</evidence>
<keyword evidence="1 6" id="KW-0436">Ligase</keyword>
<evidence type="ECO:0000313" key="6">
    <source>
        <dbReference type="EMBL" id="NXX33646.1"/>
    </source>
</evidence>
<evidence type="ECO:0000256" key="3">
    <source>
        <dbReference type="ARBA" id="ARBA00023098"/>
    </source>
</evidence>
<dbReference type="PROSITE" id="PS00455">
    <property type="entry name" value="AMP_BINDING"/>
    <property type="match status" value="1"/>
</dbReference>
<protein>
    <recommendedName>
        <fullName evidence="4">long-chain-fatty-acid--CoA ligase</fullName>
        <ecNumber evidence="4">6.2.1.3</ecNumber>
    </recommendedName>
</protein>
<organism evidence="6 7">
    <name type="scientific">Nicator chloris</name>
    <dbReference type="NCBI Taxonomy" id="237433"/>
    <lineage>
        <taxon>Eukaryota</taxon>
        <taxon>Metazoa</taxon>
        <taxon>Chordata</taxon>
        <taxon>Craniata</taxon>
        <taxon>Vertebrata</taxon>
        <taxon>Euteleostomi</taxon>
        <taxon>Archelosauria</taxon>
        <taxon>Archosauria</taxon>
        <taxon>Dinosauria</taxon>
        <taxon>Saurischia</taxon>
        <taxon>Theropoda</taxon>
        <taxon>Coelurosauria</taxon>
        <taxon>Aves</taxon>
        <taxon>Neognathae</taxon>
        <taxon>Neoaves</taxon>
        <taxon>Telluraves</taxon>
        <taxon>Australaves</taxon>
        <taxon>Passeriformes</taxon>
        <taxon>Sylvioidea</taxon>
        <taxon>Pycnonotidae</taxon>
        <taxon>Nicator</taxon>
    </lineage>
</organism>
<keyword evidence="7" id="KW-1185">Reference proteome</keyword>
<evidence type="ECO:0000259" key="5">
    <source>
        <dbReference type="Pfam" id="PF00501"/>
    </source>
</evidence>
<evidence type="ECO:0000256" key="1">
    <source>
        <dbReference type="ARBA" id="ARBA00022598"/>
    </source>
</evidence>
<feature type="non-terminal residue" evidence="6">
    <location>
        <position position="501"/>
    </location>
</feature>
<accession>A0A852HR80</accession>
<feature type="non-terminal residue" evidence="6">
    <location>
        <position position="1"/>
    </location>
</feature>
<dbReference type="AlphaFoldDB" id="A0A852HR80"/>
<name>A0A852HR80_9PASS</name>
<proteinExistence type="predicted"/>